<dbReference type="EMBL" id="CAJPWZ010002502">
    <property type="protein sequence ID" value="CAG2239096.1"/>
    <property type="molecule type" value="Genomic_DNA"/>
</dbReference>
<name>A0A8S3TZN0_MYTED</name>
<reference evidence="1" key="1">
    <citation type="submission" date="2021-03" db="EMBL/GenBank/DDBJ databases">
        <authorList>
            <person name="Bekaert M."/>
        </authorList>
    </citation>
    <scope>NUCLEOTIDE SEQUENCE</scope>
</reference>
<comment type="caution">
    <text evidence="1">The sequence shown here is derived from an EMBL/GenBank/DDBJ whole genome shotgun (WGS) entry which is preliminary data.</text>
</comment>
<dbReference type="Proteomes" id="UP000683360">
    <property type="component" value="Unassembled WGS sequence"/>
</dbReference>
<evidence type="ECO:0000313" key="1">
    <source>
        <dbReference type="EMBL" id="CAG2239096.1"/>
    </source>
</evidence>
<evidence type="ECO:0000313" key="2">
    <source>
        <dbReference type="Proteomes" id="UP000683360"/>
    </source>
</evidence>
<dbReference type="AlphaFoldDB" id="A0A8S3TZN0"/>
<accession>A0A8S3TZN0</accession>
<proteinExistence type="predicted"/>
<keyword evidence="2" id="KW-1185">Reference proteome</keyword>
<organism evidence="1 2">
    <name type="scientific">Mytilus edulis</name>
    <name type="common">Blue mussel</name>
    <dbReference type="NCBI Taxonomy" id="6550"/>
    <lineage>
        <taxon>Eukaryota</taxon>
        <taxon>Metazoa</taxon>
        <taxon>Spiralia</taxon>
        <taxon>Lophotrochozoa</taxon>
        <taxon>Mollusca</taxon>
        <taxon>Bivalvia</taxon>
        <taxon>Autobranchia</taxon>
        <taxon>Pteriomorphia</taxon>
        <taxon>Mytilida</taxon>
        <taxon>Mytiloidea</taxon>
        <taxon>Mytilidae</taxon>
        <taxon>Mytilinae</taxon>
        <taxon>Mytilus</taxon>
    </lineage>
</organism>
<protein>
    <submittedName>
        <fullName evidence="1">Uncharacterized protein</fullName>
    </submittedName>
</protein>
<dbReference type="OrthoDB" id="6158651at2759"/>
<sequence>MYRIRIPYEEFDTLLHVTSFENACKIFEDGGFEQKCVKDSSVVNPDIVLLKWDKGCRVRVHKKPHPISQRKILWYGPYSKSKACEPFEEVERYGNVAFNMTSLEGPGEVIDYLTQSACRILVTKFDHPELIVYDPEIVGGPWYYNRTANKHYHLVKILNSNRKLVRNTVEFMREETSSFEAYSTWVMNHQISYKSCSQPRAGVSVDAREWNSRFKLVFGTLAFRFKNISLCFPPHRSLLFNGSEDIRLFIDLFRILHNFANTTTKIVSDSSITFNLNDHSASDLSTSDDESEDRVQSVASKMKLTKIFFSKMESSTIDKQVLSCWITIAVSRMN</sequence>
<gene>
    <name evidence="1" type="ORF">MEDL_51484</name>
</gene>